<dbReference type="GO" id="GO:0008658">
    <property type="term" value="F:penicillin binding"/>
    <property type="evidence" value="ECO:0007669"/>
    <property type="project" value="InterPro"/>
</dbReference>
<dbReference type="GO" id="GO:0046677">
    <property type="term" value="P:response to antibiotic"/>
    <property type="evidence" value="ECO:0007669"/>
    <property type="project" value="InterPro"/>
</dbReference>
<dbReference type="Gene3D" id="3.40.710.10">
    <property type="entry name" value="DD-peptidase/beta-lactamase superfamily"/>
    <property type="match status" value="1"/>
</dbReference>
<dbReference type="Pfam" id="PF05223">
    <property type="entry name" value="MecA_N"/>
    <property type="match status" value="1"/>
</dbReference>
<reference evidence="3" key="1">
    <citation type="journal article" date="2014" name="Int. J. Syst. Evol. Microbiol.">
        <title>Complete genome sequence of Corynebacterium casei LMG S-19264T (=DSM 44701T), isolated from a smear-ripened cheese.</title>
        <authorList>
            <consortium name="US DOE Joint Genome Institute (JGI-PGF)"/>
            <person name="Walter F."/>
            <person name="Albersmeier A."/>
            <person name="Kalinowski J."/>
            <person name="Ruckert C."/>
        </authorList>
    </citation>
    <scope>NUCLEOTIDE SEQUENCE</scope>
    <source>
        <strain evidence="3">JCM 4784</strain>
    </source>
</reference>
<evidence type="ECO:0000313" key="3">
    <source>
        <dbReference type="EMBL" id="GHE83374.1"/>
    </source>
</evidence>
<dbReference type="RefSeq" id="WP_190139166.1">
    <property type="nucleotide sequence ID" value="NZ_BNBT01000128.1"/>
</dbReference>
<gene>
    <name evidence="3" type="ORF">GCM10018785_59160</name>
</gene>
<dbReference type="PANTHER" id="PTHR30627">
    <property type="entry name" value="PEPTIDOGLYCAN D,D-TRANSPEPTIDASE"/>
    <property type="match status" value="1"/>
</dbReference>
<dbReference type="GO" id="GO:0071555">
    <property type="term" value="P:cell wall organization"/>
    <property type="evidence" value="ECO:0007669"/>
    <property type="project" value="TreeGrafter"/>
</dbReference>
<dbReference type="FunFam" id="3.40.710.10:FF:000061">
    <property type="entry name" value="Penicillin-binding protein A"/>
    <property type="match status" value="1"/>
</dbReference>
<accession>A0A919DUT3</accession>
<proteinExistence type="predicted"/>
<dbReference type="Proteomes" id="UP000608024">
    <property type="component" value="Unassembled WGS sequence"/>
</dbReference>
<sequence>MRIGVRTVIVGGVFAAMVGGAGYGTYNVVNALNDDGGPAAGAPAAKRKGPPGAEEVRDTARAFLTAWAEGDADTAAAYTNDQETAARALTGFREDAHIRDVRLTRGTIRGARVPFSVRATVAYEGRSERLAYSSEFEVVRGLSTGRPLVDWQASVVHPRLHEGESLETGEAPAAPIRAVDRDGHVLTAKEYPSLAPVLARLRSSYGRKAGGRPGVELYVRRPAGGAGETLLTLAEGRAGTLRTTLSAAAQRAAEDAVARHPESSVVAVKPSTGEVLAVANHREDGFDAAFQGELAPGSTMKIVTAAMLIDKGVTKAGGPAPCPATATWQSQTFHNIKGMAPDTRATLADSFARSCNTAFVKLVDEEPLTDASLAETARVNFGLGRDNWRAGIPSADGSVPASSGPDRAANAIGQGEVQLNPLNLASVTATAMTGSFRQPVLVPRSLIEGELATARGLSPGTVAQLRQMMRRTAVAGTGARAMAGLGPDVGAKTGSAEVDGQARPNSWFTGYRGDVAAAAVAQEGGHGGDTAGPIVAAVLRSAR</sequence>
<name>A0A919DUT3_9ACTN</name>
<dbReference type="SUPFAM" id="SSF56601">
    <property type="entry name" value="beta-lactamase/transpeptidase-like"/>
    <property type="match status" value="1"/>
</dbReference>
<feature type="domain" description="NTF2-like N-terminal transpeptidase" evidence="2">
    <location>
        <begin position="58"/>
        <end position="163"/>
    </location>
</feature>
<dbReference type="GO" id="GO:0071972">
    <property type="term" value="F:peptidoglycan L,D-transpeptidase activity"/>
    <property type="evidence" value="ECO:0007669"/>
    <property type="project" value="TreeGrafter"/>
</dbReference>
<dbReference type="AlphaFoldDB" id="A0A919DUT3"/>
<evidence type="ECO:0000259" key="2">
    <source>
        <dbReference type="Pfam" id="PF05223"/>
    </source>
</evidence>
<dbReference type="Pfam" id="PF00905">
    <property type="entry name" value="Transpeptidase"/>
    <property type="match status" value="1"/>
</dbReference>
<dbReference type="GO" id="GO:0005886">
    <property type="term" value="C:plasma membrane"/>
    <property type="evidence" value="ECO:0007669"/>
    <property type="project" value="TreeGrafter"/>
</dbReference>
<protein>
    <submittedName>
        <fullName evidence="3">Penicillin-binding protein</fullName>
    </submittedName>
</protein>
<organism evidence="3 4">
    <name type="scientific">Streptomyces longispororuber</name>
    <dbReference type="NCBI Taxonomy" id="68230"/>
    <lineage>
        <taxon>Bacteria</taxon>
        <taxon>Bacillati</taxon>
        <taxon>Actinomycetota</taxon>
        <taxon>Actinomycetes</taxon>
        <taxon>Kitasatosporales</taxon>
        <taxon>Streptomycetaceae</taxon>
        <taxon>Streptomyces</taxon>
    </lineage>
</organism>
<reference evidence="3" key="2">
    <citation type="submission" date="2020-09" db="EMBL/GenBank/DDBJ databases">
        <authorList>
            <person name="Sun Q."/>
            <person name="Ohkuma M."/>
        </authorList>
    </citation>
    <scope>NUCLEOTIDE SEQUENCE</scope>
    <source>
        <strain evidence="3">JCM 4784</strain>
    </source>
</reference>
<dbReference type="InterPro" id="IPR001460">
    <property type="entry name" value="PCN-bd_Tpept"/>
</dbReference>
<evidence type="ECO:0000313" key="4">
    <source>
        <dbReference type="Proteomes" id="UP000608024"/>
    </source>
</evidence>
<dbReference type="EMBL" id="BNBT01000128">
    <property type="protein sequence ID" value="GHE83374.1"/>
    <property type="molecule type" value="Genomic_DNA"/>
</dbReference>
<keyword evidence="4" id="KW-1185">Reference proteome</keyword>
<dbReference type="InterPro" id="IPR050515">
    <property type="entry name" value="Beta-lactam/transpept"/>
</dbReference>
<feature type="domain" description="Penicillin-binding protein transpeptidase" evidence="1">
    <location>
        <begin position="264"/>
        <end position="539"/>
    </location>
</feature>
<dbReference type="InterPro" id="IPR012338">
    <property type="entry name" value="Beta-lactam/transpept-like"/>
</dbReference>
<dbReference type="PANTHER" id="PTHR30627:SF24">
    <property type="entry name" value="PENICILLIN-BINDING PROTEIN 4B"/>
    <property type="match status" value="1"/>
</dbReference>
<comment type="caution">
    <text evidence="3">The sequence shown here is derived from an EMBL/GenBank/DDBJ whole genome shotgun (WGS) entry which is preliminary data.</text>
</comment>
<dbReference type="InterPro" id="IPR007887">
    <property type="entry name" value="MecA_N"/>
</dbReference>
<evidence type="ECO:0000259" key="1">
    <source>
        <dbReference type="Pfam" id="PF00905"/>
    </source>
</evidence>